<dbReference type="Proteomes" id="UP000053558">
    <property type="component" value="Unassembled WGS sequence"/>
</dbReference>
<feature type="region of interest" description="Disordered" evidence="1">
    <location>
        <begin position="545"/>
        <end position="576"/>
    </location>
</feature>
<feature type="transmembrane region" description="Helical" evidence="2">
    <location>
        <begin position="100"/>
        <end position="119"/>
    </location>
</feature>
<protein>
    <submittedName>
        <fullName evidence="3">Uncharacterized protein</fullName>
    </submittedName>
</protein>
<dbReference type="KEGG" id="cput:CONPUDRAFT_164268"/>
<dbReference type="GeneID" id="19205087"/>
<evidence type="ECO:0000256" key="2">
    <source>
        <dbReference type="SAM" id="Phobius"/>
    </source>
</evidence>
<dbReference type="RefSeq" id="XP_007767103.1">
    <property type="nucleotide sequence ID" value="XM_007768913.1"/>
</dbReference>
<keyword evidence="2" id="KW-0812">Transmembrane</keyword>
<dbReference type="AlphaFoldDB" id="A0A5M3MW13"/>
<proteinExistence type="predicted"/>
<feature type="region of interest" description="Disordered" evidence="1">
    <location>
        <begin position="417"/>
        <end position="512"/>
    </location>
</feature>
<feature type="compositionally biased region" description="Polar residues" evidence="1">
    <location>
        <begin position="33"/>
        <end position="59"/>
    </location>
</feature>
<evidence type="ECO:0000256" key="1">
    <source>
        <dbReference type="SAM" id="MobiDB-lite"/>
    </source>
</evidence>
<feature type="region of interest" description="Disordered" evidence="1">
    <location>
        <begin position="145"/>
        <end position="201"/>
    </location>
</feature>
<feature type="region of interest" description="Disordered" evidence="1">
    <location>
        <begin position="334"/>
        <end position="373"/>
    </location>
</feature>
<reference evidence="4" key="1">
    <citation type="journal article" date="2012" name="Science">
        <title>The Paleozoic origin of enzymatic lignin decomposition reconstructed from 31 fungal genomes.</title>
        <authorList>
            <person name="Floudas D."/>
            <person name="Binder M."/>
            <person name="Riley R."/>
            <person name="Barry K."/>
            <person name="Blanchette R.A."/>
            <person name="Henrissat B."/>
            <person name="Martinez A.T."/>
            <person name="Otillar R."/>
            <person name="Spatafora J.W."/>
            <person name="Yadav J.S."/>
            <person name="Aerts A."/>
            <person name="Benoit I."/>
            <person name="Boyd A."/>
            <person name="Carlson A."/>
            <person name="Copeland A."/>
            <person name="Coutinho P.M."/>
            <person name="de Vries R.P."/>
            <person name="Ferreira P."/>
            <person name="Findley K."/>
            <person name="Foster B."/>
            <person name="Gaskell J."/>
            <person name="Glotzer D."/>
            <person name="Gorecki P."/>
            <person name="Heitman J."/>
            <person name="Hesse C."/>
            <person name="Hori C."/>
            <person name="Igarashi K."/>
            <person name="Jurgens J.A."/>
            <person name="Kallen N."/>
            <person name="Kersten P."/>
            <person name="Kohler A."/>
            <person name="Kuees U."/>
            <person name="Kumar T.K.A."/>
            <person name="Kuo A."/>
            <person name="LaButti K."/>
            <person name="Larrondo L.F."/>
            <person name="Lindquist E."/>
            <person name="Ling A."/>
            <person name="Lombard V."/>
            <person name="Lucas S."/>
            <person name="Lundell T."/>
            <person name="Martin R."/>
            <person name="McLaughlin D.J."/>
            <person name="Morgenstern I."/>
            <person name="Morin E."/>
            <person name="Murat C."/>
            <person name="Nagy L.G."/>
            <person name="Nolan M."/>
            <person name="Ohm R.A."/>
            <person name="Patyshakuliyeva A."/>
            <person name="Rokas A."/>
            <person name="Ruiz-Duenas F.J."/>
            <person name="Sabat G."/>
            <person name="Salamov A."/>
            <person name="Samejima M."/>
            <person name="Schmutz J."/>
            <person name="Slot J.C."/>
            <person name="St John F."/>
            <person name="Stenlid J."/>
            <person name="Sun H."/>
            <person name="Sun S."/>
            <person name="Syed K."/>
            <person name="Tsang A."/>
            <person name="Wiebenga A."/>
            <person name="Young D."/>
            <person name="Pisabarro A."/>
            <person name="Eastwood D.C."/>
            <person name="Martin F."/>
            <person name="Cullen D."/>
            <person name="Grigoriev I.V."/>
            <person name="Hibbett D.S."/>
        </authorList>
    </citation>
    <scope>NUCLEOTIDE SEQUENCE [LARGE SCALE GENOMIC DNA]</scope>
    <source>
        <strain evidence="4">RWD-64-598 SS2</strain>
    </source>
</reference>
<evidence type="ECO:0000313" key="3">
    <source>
        <dbReference type="EMBL" id="EIW83306.1"/>
    </source>
</evidence>
<keyword evidence="2" id="KW-0472">Membrane</keyword>
<feature type="region of interest" description="Disordered" evidence="1">
    <location>
        <begin position="1"/>
        <end position="96"/>
    </location>
</feature>
<feature type="compositionally biased region" description="Low complexity" evidence="1">
    <location>
        <begin position="555"/>
        <end position="569"/>
    </location>
</feature>
<keyword evidence="2" id="KW-1133">Transmembrane helix</keyword>
<feature type="compositionally biased region" description="Low complexity" evidence="1">
    <location>
        <begin position="63"/>
        <end position="83"/>
    </location>
</feature>
<keyword evidence="4" id="KW-1185">Reference proteome</keyword>
<sequence length="621" mass="64287">MVSTGLHPDAHQLQPPNHRGRFMRVRLRDANGTAPSGPSQLASSPSYASLSTDTSNSSPGPQPLSATSPPSSTLPHPADSSSSPSPPVPSGYQPDDPNQIGASAIVIVVLAAVLLAAVVGSQLYRRKGNGATAASLRCCLARPKPFPPHAPPADSDSKELKAPNSKTLSPTTTAVPSSASITSSPLSAAPNTPTPTPPAARDIFHHQSASTRRSDSAASLLRKKAASLLPGSRFTEVEDSVSHTITLRALQAANPSSWTTASSCLSEAQYLNFHDGDDDFCVVGFGTAAAAAAGVGVDVDIATTAGSPRPHERTGSQTASEIAVRLGQAFHATTSASLSSSSTTASGSLEGDIQPEPHSSLSRPSHEGSRRGSFLSMCTQELDDRGMDRAEAGDTPWTLPALDRTYFGTEREEADGSFVSTLEGEPPTPRTLVGHPTPRYHHHRLSTAENSPRTLGYDSPSARTFVQPTSPSPSGGGGGSGSGMSPSKSISHISFGMDSWDGGHSAENENDDCASTRDAVVLYEFKRAQTRSVQLQAERAHLVSVGSPDRTQATDGDSSVGLLSVSPPSGAREPSSDLLDALETGGGGGVSVFRECMSSGTLTSSFSLGDFPLPPTRIPTM</sequence>
<gene>
    <name evidence="3" type="ORF">CONPUDRAFT_164268</name>
</gene>
<feature type="compositionally biased region" description="Low complexity" evidence="1">
    <location>
        <begin position="334"/>
        <end position="349"/>
    </location>
</feature>
<evidence type="ECO:0000313" key="4">
    <source>
        <dbReference type="Proteomes" id="UP000053558"/>
    </source>
</evidence>
<name>A0A5M3MW13_CONPW</name>
<feature type="compositionally biased region" description="Low complexity" evidence="1">
    <location>
        <begin position="169"/>
        <end position="191"/>
    </location>
</feature>
<dbReference type="EMBL" id="JH711576">
    <property type="protein sequence ID" value="EIW83306.1"/>
    <property type="molecule type" value="Genomic_DNA"/>
</dbReference>
<organism evidence="3 4">
    <name type="scientific">Coniophora puteana (strain RWD-64-598)</name>
    <name type="common">Brown rot fungus</name>
    <dbReference type="NCBI Taxonomy" id="741705"/>
    <lineage>
        <taxon>Eukaryota</taxon>
        <taxon>Fungi</taxon>
        <taxon>Dikarya</taxon>
        <taxon>Basidiomycota</taxon>
        <taxon>Agaricomycotina</taxon>
        <taxon>Agaricomycetes</taxon>
        <taxon>Agaricomycetidae</taxon>
        <taxon>Boletales</taxon>
        <taxon>Coniophorineae</taxon>
        <taxon>Coniophoraceae</taxon>
        <taxon>Coniophora</taxon>
    </lineage>
</organism>
<comment type="caution">
    <text evidence="3">The sequence shown here is derived from an EMBL/GenBank/DDBJ whole genome shotgun (WGS) entry which is preliminary data.</text>
</comment>
<accession>A0A5M3MW13</accession>